<gene>
    <name evidence="1" type="ORF">ACF05T_04810</name>
</gene>
<dbReference type="Proteomes" id="UP001603013">
    <property type="component" value="Unassembled WGS sequence"/>
</dbReference>
<reference evidence="1 2" key="1">
    <citation type="submission" date="2024-10" db="EMBL/GenBank/DDBJ databases">
        <title>The Natural Products Discovery Center: Release of the First 8490 Sequenced Strains for Exploring Actinobacteria Biosynthetic Diversity.</title>
        <authorList>
            <person name="Kalkreuter E."/>
            <person name="Kautsar S.A."/>
            <person name="Yang D."/>
            <person name="Bader C.D."/>
            <person name="Teijaro C.N."/>
            <person name="Fluegel L."/>
            <person name="Davis C.M."/>
            <person name="Simpson J.R."/>
            <person name="Lauterbach L."/>
            <person name="Steele A.D."/>
            <person name="Gui C."/>
            <person name="Meng S."/>
            <person name="Li G."/>
            <person name="Viehrig K."/>
            <person name="Ye F."/>
            <person name="Su P."/>
            <person name="Kiefer A.F."/>
            <person name="Nichols A."/>
            <person name="Cepeda A.J."/>
            <person name="Yan W."/>
            <person name="Fan B."/>
            <person name="Jiang Y."/>
            <person name="Adhikari A."/>
            <person name="Zheng C.-J."/>
            <person name="Schuster L."/>
            <person name="Cowan T.M."/>
            <person name="Smanski M.J."/>
            <person name="Chevrette M.G."/>
            <person name="De Carvalho L.P.S."/>
            <person name="Shen B."/>
        </authorList>
    </citation>
    <scope>NUCLEOTIDE SEQUENCE [LARGE SCALE GENOMIC DNA]</scope>
    <source>
        <strain evidence="1 2">NPDC015755</strain>
    </source>
</reference>
<protein>
    <recommendedName>
        <fullName evidence="3">PucR family transcriptional regulator</fullName>
    </recommendedName>
</protein>
<proteinExistence type="predicted"/>
<accession>A0ABW6Y6J7</accession>
<keyword evidence="2" id="KW-1185">Reference proteome</keyword>
<evidence type="ECO:0000313" key="1">
    <source>
        <dbReference type="EMBL" id="MFF8275431.1"/>
    </source>
</evidence>
<comment type="caution">
    <text evidence="1">The sequence shown here is derived from an EMBL/GenBank/DDBJ whole genome shotgun (WGS) entry which is preliminary data.</text>
</comment>
<organism evidence="1 2">
    <name type="scientific">Streptomyces lateritius</name>
    <dbReference type="NCBI Taxonomy" id="67313"/>
    <lineage>
        <taxon>Bacteria</taxon>
        <taxon>Bacillati</taxon>
        <taxon>Actinomycetota</taxon>
        <taxon>Actinomycetes</taxon>
        <taxon>Kitasatosporales</taxon>
        <taxon>Streptomycetaceae</taxon>
        <taxon>Streptomyces</taxon>
    </lineage>
</organism>
<dbReference type="RefSeq" id="WP_391933123.1">
    <property type="nucleotide sequence ID" value="NZ_JBIBSM010000002.1"/>
</dbReference>
<evidence type="ECO:0000313" key="2">
    <source>
        <dbReference type="Proteomes" id="UP001603013"/>
    </source>
</evidence>
<dbReference type="EMBL" id="JBIBSM010000002">
    <property type="protein sequence ID" value="MFF8275431.1"/>
    <property type="molecule type" value="Genomic_DNA"/>
</dbReference>
<evidence type="ECO:0008006" key="3">
    <source>
        <dbReference type="Google" id="ProtNLM"/>
    </source>
</evidence>
<sequence>MPESPFSEVSPGAHGCEPDQVGFPGASLEALEQFLQKAGAGSCSLERREQVRELAVGRMQRSELPDEDRLRWGRLALAAISGKYADGLTQQAMAEAAHVRVYMIREFGTGDADAVRDLSALCSDILRHLGVSYEVAVRLSDEWRAAPREQMLHLRRIKNMLTALLPVRALLDGDDPVTRETLVWLDLVPRLP</sequence>
<name>A0ABW6Y6J7_9ACTN</name>